<gene>
    <name evidence="2" type="ORF">JHE00_05410</name>
</gene>
<reference evidence="2" key="1">
    <citation type="submission" date="2020-12" db="EMBL/GenBank/DDBJ databases">
        <title>Prauserella sp. ASG 168, a novel actinomycete isolated from cave rock.</title>
        <authorList>
            <person name="Suriyachadkun C."/>
        </authorList>
    </citation>
    <scope>NUCLEOTIDE SEQUENCE</scope>
    <source>
        <strain evidence="2">ASG 168</strain>
    </source>
</reference>
<dbReference type="AlphaFoldDB" id="A0A934V3J4"/>
<feature type="region of interest" description="Disordered" evidence="1">
    <location>
        <begin position="1"/>
        <end position="34"/>
    </location>
</feature>
<accession>A0A934V3J4</accession>
<comment type="caution">
    <text evidence="2">The sequence shown here is derived from an EMBL/GenBank/DDBJ whole genome shotgun (WGS) entry which is preliminary data.</text>
</comment>
<evidence type="ECO:0000313" key="2">
    <source>
        <dbReference type="EMBL" id="MBK1783759.1"/>
    </source>
</evidence>
<protein>
    <submittedName>
        <fullName evidence="2">Uncharacterized protein</fullName>
    </submittedName>
</protein>
<sequence length="53" mass="5785">MDRNVNHTEDLHDGSISELPAYEPPSFEDMGSFRGETGGGGALYYDPNIRGIV</sequence>
<organism evidence="2 3">
    <name type="scientific">Prauserella cavernicola</name>
    <dbReference type="NCBI Taxonomy" id="2800127"/>
    <lineage>
        <taxon>Bacteria</taxon>
        <taxon>Bacillati</taxon>
        <taxon>Actinomycetota</taxon>
        <taxon>Actinomycetes</taxon>
        <taxon>Pseudonocardiales</taxon>
        <taxon>Pseudonocardiaceae</taxon>
        <taxon>Prauserella</taxon>
    </lineage>
</organism>
<evidence type="ECO:0000256" key="1">
    <source>
        <dbReference type="SAM" id="MobiDB-lite"/>
    </source>
</evidence>
<dbReference type="EMBL" id="JAENJH010000001">
    <property type="protein sequence ID" value="MBK1783759.1"/>
    <property type="molecule type" value="Genomic_DNA"/>
</dbReference>
<proteinExistence type="predicted"/>
<evidence type="ECO:0000313" key="3">
    <source>
        <dbReference type="Proteomes" id="UP000635245"/>
    </source>
</evidence>
<feature type="compositionally biased region" description="Basic and acidic residues" evidence="1">
    <location>
        <begin position="1"/>
        <end position="15"/>
    </location>
</feature>
<name>A0A934V3J4_9PSEU</name>
<keyword evidence="3" id="KW-1185">Reference proteome</keyword>
<dbReference type="RefSeq" id="WP_200315312.1">
    <property type="nucleotide sequence ID" value="NZ_JAENJH010000001.1"/>
</dbReference>
<dbReference type="Proteomes" id="UP000635245">
    <property type="component" value="Unassembled WGS sequence"/>
</dbReference>